<accession>A0A401RJ32</accession>
<evidence type="ECO:0000313" key="3">
    <source>
        <dbReference type="Proteomes" id="UP000287033"/>
    </source>
</evidence>
<keyword evidence="3" id="KW-1185">Reference proteome</keyword>
<feature type="compositionally biased region" description="Polar residues" evidence="1">
    <location>
        <begin position="37"/>
        <end position="55"/>
    </location>
</feature>
<proteinExistence type="predicted"/>
<organism evidence="2 3">
    <name type="scientific">Chiloscyllium punctatum</name>
    <name type="common">Brownbanded bambooshark</name>
    <name type="synonym">Hemiscyllium punctatum</name>
    <dbReference type="NCBI Taxonomy" id="137246"/>
    <lineage>
        <taxon>Eukaryota</taxon>
        <taxon>Metazoa</taxon>
        <taxon>Chordata</taxon>
        <taxon>Craniata</taxon>
        <taxon>Vertebrata</taxon>
        <taxon>Chondrichthyes</taxon>
        <taxon>Elasmobranchii</taxon>
        <taxon>Galeomorphii</taxon>
        <taxon>Galeoidea</taxon>
        <taxon>Orectolobiformes</taxon>
        <taxon>Hemiscylliidae</taxon>
        <taxon>Chiloscyllium</taxon>
    </lineage>
</organism>
<protein>
    <submittedName>
        <fullName evidence="2">Uncharacterized protein</fullName>
    </submittedName>
</protein>
<reference evidence="2 3" key="1">
    <citation type="journal article" date="2018" name="Nat. Ecol. Evol.">
        <title>Shark genomes provide insights into elasmobranch evolution and the origin of vertebrates.</title>
        <authorList>
            <person name="Hara Y"/>
            <person name="Yamaguchi K"/>
            <person name="Onimaru K"/>
            <person name="Kadota M"/>
            <person name="Koyanagi M"/>
            <person name="Keeley SD"/>
            <person name="Tatsumi K"/>
            <person name="Tanaka K"/>
            <person name="Motone F"/>
            <person name="Kageyama Y"/>
            <person name="Nozu R"/>
            <person name="Adachi N"/>
            <person name="Nishimura O"/>
            <person name="Nakagawa R"/>
            <person name="Tanegashima C"/>
            <person name="Kiyatake I"/>
            <person name="Matsumoto R"/>
            <person name="Murakumo K"/>
            <person name="Nishida K"/>
            <person name="Terakita A"/>
            <person name="Kuratani S"/>
            <person name="Sato K"/>
            <person name="Hyodo S Kuraku.S."/>
        </authorList>
    </citation>
    <scope>NUCLEOTIDE SEQUENCE [LARGE SCALE GENOMIC DNA]</scope>
</reference>
<gene>
    <name evidence="2" type="ORF">chiPu_0022652</name>
</gene>
<feature type="region of interest" description="Disordered" evidence="1">
    <location>
        <begin position="25"/>
        <end position="67"/>
    </location>
</feature>
<name>A0A401RJ32_CHIPU</name>
<evidence type="ECO:0000313" key="2">
    <source>
        <dbReference type="EMBL" id="GCC18168.1"/>
    </source>
</evidence>
<sequence length="67" mass="7173">MSAINLFECNAFSVLFLVRGPINLHRGKAGDPPAEPSTLQQTDPPRNKQLTTGVSATDGVPRTAHQC</sequence>
<dbReference type="AlphaFoldDB" id="A0A401RJ32"/>
<dbReference type="EMBL" id="BEZZ01009805">
    <property type="protein sequence ID" value="GCC18168.1"/>
    <property type="molecule type" value="Genomic_DNA"/>
</dbReference>
<evidence type="ECO:0000256" key="1">
    <source>
        <dbReference type="SAM" id="MobiDB-lite"/>
    </source>
</evidence>
<feature type="non-terminal residue" evidence="2">
    <location>
        <position position="67"/>
    </location>
</feature>
<dbReference type="Proteomes" id="UP000287033">
    <property type="component" value="Unassembled WGS sequence"/>
</dbReference>
<comment type="caution">
    <text evidence="2">The sequence shown here is derived from an EMBL/GenBank/DDBJ whole genome shotgun (WGS) entry which is preliminary data.</text>
</comment>